<dbReference type="EMBL" id="AVPK01000005">
    <property type="protein sequence ID" value="KGN37390.1"/>
    <property type="molecule type" value="Genomic_DNA"/>
</dbReference>
<feature type="domain" description="AB hydrolase-1" evidence="3">
    <location>
        <begin position="79"/>
        <end position="333"/>
    </location>
</feature>
<proteinExistence type="predicted"/>
<dbReference type="eggNOG" id="COG2267">
    <property type="taxonomic scope" value="Bacteria"/>
</dbReference>
<evidence type="ECO:0000259" key="3">
    <source>
        <dbReference type="Pfam" id="PF00561"/>
    </source>
</evidence>
<dbReference type="InterPro" id="IPR000639">
    <property type="entry name" value="Epox_hydrolase-like"/>
</dbReference>
<keyword evidence="2" id="KW-0732">Signal</keyword>
<protein>
    <submittedName>
        <fullName evidence="4">Lipase</fullName>
    </submittedName>
</protein>
<feature type="chain" id="PRO_5039317696" evidence="2">
    <location>
        <begin position="23"/>
        <end position="412"/>
    </location>
</feature>
<dbReference type="STRING" id="1385521.N803_13340"/>
<keyword evidence="5" id="KW-1185">Reference proteome</keyword>
<dbReference type="PANTHER" id="PTHR43689:SF8">
    <property type="entry name" value="ALPHA_BETA-HYDROLASES SUPERFAMILY PROTEIN"/>
    <property type="match status" value="1"/>
</dbReference>
<evidence type="ECO:0000313" key="4">
    <source>
        <dbReference type="EMBL" id="KGN37390.1"/>
    </source>
</evidence>
<dbReference type="GO" id="GO:0003824">
    <property type="term" value="F:catalytic activity"/>
    <property type="evidence" value="ECO:0007669"/>
    <property type="project" value="InterPro"/>
</dbReference>
<dbReference type="PANTHER" id="PTHR43689">
    <property type="entry name" value="HYDROLASE"/>
    <property type="match status" value="1"/>
</dbReference>
<gene>
    <name evidence="4" type="ORF">N803_13340</name>
</gene>
<dbReference type="RefSeq" id="WP_035904683.1">
    <property type="nucleotide sequence ID" value="NZ_AVPK01000005.1"/>
</dbReference>
<reference evidence="4 5" key="1">
    <citation type="submission" date="2013-08" db="EMBL/GenBank/DDBJ databases">
        <title>The genome sequence of Knoellia subterranea.</title>
        <authorList>
            <person name="Zhu W."/>
            <person name="Wang G."/>
        </authorList>
    </citation>
    <scope>NUCLEOTIDE SEQUENCE [LARGE SCALE GENOMIC DNA]</scope>
    <source>
        <strain evidence="4 5">KCTC 19937</strain>
    </source>
</reference>
<feature type="signal peptide" evidence="2">
    <location>
        <begin position="1"/>
        <end position="22"/>
    </location>
</feature>
<dbReference type="AlphaFoldDB" id="A0A0A0JIY9"/>
<dbReference type="Pfam" id="PF00561">
    <property type="entry name" value="Abhydrolase_1"/>
    <property type="match status" value="1"/>
</dbReference>
<evidence type="ECO:0000313" key="5">
    <source>
        <dbReference type="Proteomes" id="UP000030011"/>
    </source>
</evidence>
<dbReference type="InterPro" id="IPR000073">
    <property type="entry name" value="AB_hydrolase_1"/>
</dbReference>
<sequence length="412" mass="44650">MVRVGRAIGIGAAAAAAAGAAAAGVAADRAAADRRRLDALDPHVDFRHTPDVELVVVATDSVKLHVEVDTPDSWNVRQPTVVLSHGFCLSIPSWIFQRRALLDAGYRVVTWDQRSHGRSDVSDAEHSTIEQLGQDLRAVIDSACPEGPLVLVGHSMGGMTTMSLVRHHADLVRERVMAVAFIATSANGEGLTDLGFGPLVGRAIGQAGPRLLSRLAPHQRWLGPVRRFGKTVEDSVVDRFSYDSPVSEKLVRFTSDLILATPFEVMAAFIPAIKGMDEYESLTALVDKEVLVVNGEGDLLTPPKHSAAIVERLPGSEHVVVRDAGHLIMLEHPELVNGQLLDLISRAAVDLELGVAAGAKPRVRRFITDIARGRRVRGVRRDEAAERSQERAAKAARTKVKRAGSTRRRRRS</sequence>
<dbReference type="SUPFAM" id="SSF53474">
    <property type="entry name" value="alpha/beta-Hydrolases"/>
    <property type="match status" value="1"/>
</dbReference>
<feature type="compositionally biased region" description="Basic residues" evidence="1">
    <location>
        <begin position="394"/>
        <end position="412"/>
    </location>
</feature>
<feature type="compositionally biased region" description="Basic and acidic residues" evidence="1">
    <location>
        <begin position="379"/>
        <end position="393"/>
    </location>
</feature>
<dbReference type="Gene3D" id="3.40.50.1820">
    <property type="entry name" value="alpha/beta hydrolase"/>
    <property type="match status" value="1"/>
</dbReference>
<evidence type="ECO:0000256" key="1">
    <source>
        <dbReference type="SAM" id="MobiDB-lite"/>
    </source>
</evidence>
<dbReference type="PRINTS" id="PR00412">
    <property type="entry name" value="EPOXHYDRLASE"/>
</dbReference>
<comment type="caution">
    <text evidence="4">The sequence shown here is derived from an EMBL/GenBank/DDBJ whole genome shotgun (WGS) entry which is preliminary data.</text>
</comment>
<organism evidence="4 5">
    <name type="scientific">Knoellia subterranea KCTC 19937</name>
    <dbReference type="NCBI Taxonomy" id="1385521"/>
    <lineage>
        <taxon>Bacteria</taxon>
        <taxon>Bacillati</taxon>
        <taxon>Actinomycetota</taxon>
        <taxon>Actinomycetes</taxon>
        <taxon>Micrococcales</taxon>
        <taxon>Intrasporangiaceae</taxon>
        <taxon>Knoellia</taxon>
    </lineage>
</organism>
<dbReference type="InterPro" id="IPR029058">
    <property type="entry name" value="AB_hydrolase_fold"/>
</dbReference>
<name>A0A0A0JIY9_9MICO</name>
<evidence type="ECO:0000256" key="2">
    <source>
        <dbReference type="SAM" id="SignalP"/>
    </source>
</evidence>
<feature type="region of interest" description="Disordered" evidence="1">
    <location>
        <begin position="378"/>
        <end position="412"/>
    </location>
</feature>
<dbReference type="Proteomes" id="UP000030011">
    <property type="component" value="Unassembled WGS sequence"/>
</dbReference>
<dbReference type="OrthoDB" id="5422338at2"/>
<accession>A0A0A0JIY9</accession>